<name>A0AAW0AEZ6_9AGAR</name>
<keyword evidence="2" id="KW-1185">Reference proteome</keyword>
<evidence type="ECO:0000313" key="2">
    <source>
        <dbReference type="Proteomes" id="UP001362999"/>
    </source>
</evidence>
<reference evidence="1 2" key="1">
    <citation type="journal article" date="2024" name="J Genomics">
        <title>Draft genome sequencing and assembly of Favolaschia claudopus CIRM-BRFM 2984 isolated from oak limbs.</title>
        <authorList>
            <person name="Navarro D."/>
            <person name="Drula E."/>
            <person name="Chaduli D."/>
            <person name="Cazenave R."/>
            <person name="Ahrendt S."/>
            <person name="Wang J."/>
            <person name="Lipzen A."/>
            <person name="Daum C."/>
            <person name="Barry K."/>
            <person name="Grigoriev I.V."/>
            <person name="Favel A."/>
            <person name="Rosso M.N."/>
            <person name="Martin F."/>
        </authorList>
    </citation>
    <scope>NUCLEOTIDE SEQUENCE [LARGE SCALE GENOMIC DNA]</scope>
    <source>
        <strain evidence="1 2">CIRM-BRFM 2984</strain>
    </source>
</reference>
<organism evidence="1 2">
    <name type="scientific">Favolaschia claudopus</name>
    <dbReference type="NCBI Taxonomy" id="2862362"/>
    <lineage>
        <taxon>Eukaryota</taxon>
        <taxon>Fungi</taxon>
        <taxon>Dikarya</taxon>
        <taxon>Basidiomycota</taxon>
        <taxon>Agaricomycotina</taxon>
        <taxon>Agaricomycetes</taxon>
        <taxon>Agaricomycetidae</taxon>
        <taxon>Agaricales</taxon>
        <taxon>Marasmiineae</taxon>
        <taxon>Mycenaceae</taxon>
        <taxon>Favolaschia</taxon>
    </lineage>
</organism>
<sequence length="391" mass="44413">MANQEGHLIAQLWSYSPDNPQITFFLDQYTDVVLFCIALQSRLLFDIVKGFLVGKMRAPVYWNAPLQYAYASPANLSWDVLLLVIDQLDLPGLRTMSTGCKWLHDEARKYGNRRWDTAFATWGLDWPSVQWFLDVTGSWMSGLTATSLLFPNRRTLDVGRLEFFVPGGAEQAVSRFFRVAASFTSAGVIQEVSPNIKKTLLFDHIFKDDHPIRLAFHILPAATDPKQEIFRQFSTAMFVHLSANALVVPYSKLTFDRLTLPNHSYITLTDYKGIKILNQVNQDTRAAQFHWAEYHADGLGCSSAFYCPSSLRTTKDTDTTIFPLEQRGWFEASTGYSEVDIVLWSLGRMGCALHIRRCEPFVEVVDATEADKTGEKLWLDRFQINTGPTSH</sequence>
<evidence type="ECO:0000313" key="1">
    <source>
        <dbReference type="EMBL" id="KAK7007941.1"/>
    </source>
</evidence>
<gene>
    <name evidence="1" type="ORF">R3P38DRAFT_2792066</name>
</gene>
<dbReference type="AlphaFoldDB" id="A0AAW0AEZ6"/>
<dbReference type="Proteomes" id="UP001362999">
    <property type="component" value="Unassembled WGS sequence"/>
</dbReference>
<comment type="caution">
    <text evidence="1">The sequence shown here is derived from an EMBL/GenBank/DDBJ whole genome shotgun (WGS) entry which is preliminary data.</text>
</comment>
<accession>A0AAW0AEZ6</accession>
<dbReference type="EMBL" id="JAWWNJ010000069">
    <property type="protein sequence ID" value="KAK7007941.1"/>
    <property type="molecule type" value="Genomic_DNA"/>
</dbReference>
<proteinExistence type="predicted"/>
<protein>
    <recommendedName>
        <fullName evidence="3">F-box domain-containing protein</fullName>
    </recommendedName>
</protein>
<evidence type="ECO:0008006" key="3">
    <source>
        <dbReference type="Google" id="ProtNLM"/>
    </source>
</evidence>